<dbReference type="Gene3D" id="3.60.10.10">
    <property type="entry name" value="Endonuclease/exonuclease/phosphatase"/>
    <property type="match status" value="1"/>
</dbReference>
<dbReference type="AlphaFoldDB" id="E6SFY8"/>
<dbReference type="GO" id="GO:0046872">
    <property type="term" value="F:metal ion binding"/>
    <property type="evidence" value="ECO:0007669"/>
    <property type="project" value="UniProtKB-KW"/>
</dbReference>
<feature type="signal peptide" evidence="9">
    <location>
        <begin position="1"/>
        <end position="30"/>
    </location>
</feature>
<keyword evidence="7" id="KW-0460">Magnesium</keyword>
<evidence type="ECO:0000256" key="8">
    <source>
        <dbReference type="ARBA" id="ARBA00023204"/>
    </source>
</evidence>
<dbReference type="RefSeq" id="WP_013494254.1">
    <property type="nucleotide sequence ID" value="NC_014830.1"/>
</dbReference>
<gene>
    <name evidence="10" type="ordered locus">Intca_3463</name>
</gene>
<dbReference type="EMBL" id="CP002343">
    <property type="protein sequence ID" value="ADU49942.1"/>
    <property type="molecule type" value="Genomic_DNA"/>
</dbReference>
<evidence type="ECO:0000256" key="3">
    <source>
        <dbReference type="ARBA" id="ARBA00022722"/>
    </source>
</evidence>
<feature type="chain" id="PRO_5003210718" evidence="9">
    <location>
        <begin position="31"/>
        <end position="400"/>
    </location>
</feature>
<keyword evidence="9" id="KW-0732">Signal</keyword>
<dbReference type="PANTHER" id="PTHR15822">
    <property type="entry name" value="TRAF AND TNF RECEPTOR-ASSOCIATED PROTEIN"/>
    <property type="match status" value="1"/>
</dbReference>
<dbReference type="InterPro" id="IPR051547">
    <property type="entry name" value="TDP2-like"/>
</dbReference>
<protein>
    <submittedName>
        <fullName evidence="10">Endonuclease/exonuclease/phosphatase</fullName>
    </submittedName>
</protein>
<dbReference type="InterPro" id="IPR036691">
    <property type="entry name" value="Endo/exonu/phosph_ase_sf"/>
</dbReference>
<evidence type="ECO:0000256" key="6">
    <source>
        <dbReference type="ARBA" id="ARBA00022801"/>
    </source>
</evidence>
<evidence type="ECO:0000256" key="1">
    <source>
        <dbReference type="ARBA" id="ARBA00001936"/>
    </source>
</evidence>
<evidence type="ECO:0000256" key="5">
    <source>
        <dbReference type="ARBA" id="ARBA00022763"/>
    </source>
</evidence>
<evidence type="ECO:0000256" key="2">
    <source>
        <dbReference type="ARBA" id="ARBA00001946"/>
    </source>
</evidence>
<dbReference type="STRING" id="710696.Intca_3463"/>
<dbReference type="eggNOG" id="COG3568">
    <property type="taxonomic scope" value="Bacteria"/>
</dbReference>
<name>E6SFY8_INTC7</name>
<dbReference type="OrthoDB" id="9793162at2"/>
<accession>E6SFY8</accession>
<evidence type="ECO:0000313" key="11">
    <source>
        <dbReference type="Proteomes" id="UP000008914"/>
    </source>
</evidence>
<dbReference type="GO" id="GO:0006302">
    <property type="term" value="P:double-strand break repair"/>
    <property type="evidence" value="ECO:0007669"/>
    <property type="project" value="TreeGrafter"/>
</dbReference>
<dbReference type="KEGG" id="ica:Intca_3463"/>
<comment type="cofactor">
    <cofactor evidence="1">
        <name>Mn(2+)</name>
        <dbReference type="ChEBI" id="CHEBI:29035"/>
    </cofactor>
</comment>
<organism evidence="10 11">
    <name type="scientific">Intrasporangium calvum (strain ATCC 23552 / DSM 43043 / JCM 3097 / NBRC 12989 / NCIMB 10167 / NRRL B-3866 / 7 KIP)</name>
    <dbReference type="NCBI Taxonomy" id="710696"/>
    <lineage>
        <taxon>Bacteria</taxon>
        <taxon>Bacillati</taxon>
        <taxon>Actinomycetota</taxon>
        <taxon>Actinomycetes</taxon>
        <taxon>Micrococcales</taxon>
        <taxon>Intrasporangiaceae</taxon>
        <taxon>Intrasporangium</taxon>
    </lineage>
</organism>
<dbReference type="HOGENOM" id="CLU_046087_0_0_11"/>
<dbReference type="GO" id="GO:0003697">
    <property type="term" value="F:single-stranded DNA binding"/>
    <property type="evidence" value="ECO:0007669"/>
    <property type="project" value="TreeGrafter"/>
</dbReference>
<evidence type="ECO:0000256" key="9">
    <source>
        <dbReference type="SAM" id="SignalP"/>
    </source>
</evidence>
<keyword evidence="8" id="KW-0234">DNA repair</keyword>
<comment type="cofactor">
    <cofactor evidence="2">
        <name>Mg(2+)</name>
        <dbReference type="ChEBI" id="CHEBI:18420"/>
    </cofactor>
</comment>
<dbReference type="SUPFAM" id="SSF56219">
    <property type="entry name" value="DNase I-like"/>
    <property type="match status" value="1"/>
</dbReference>
<keyword evidence="3" id="KW-0540">Nuclease</keyword>
<evidence type="ECO:0000256" key="7">
    <source>
        <dbReference type="ARBA" id="ARBA00022842"/>
    </source>
</evidence>
<evidence type="ECO:0000256" key="4">
    <source>
        <dbReference type="ARBA" id="ARBA00022723"/>
    </source>
</evidence>
<dbReference type="GO" id="GO:0070260">
    <property type="term" value="F:5'-tyrosyl-DNA phosphodiesterase activity"/>
    <property type="evidence" value="ECO:0007669"/>
    <property type="project" value="TreeGrafter"/>
</dbReference>
<keyword evidence="4" id="KW-0479">Metal-binding</keyword>
<dbReference type="Proteomes" id="UP000008914">
    <property type="component" value="Chromosome"/>
</dbReference>
<dbReference type="GO" id="GO:0005737">
    <property type="term" value="C:cytoplasm"/>
    <property type="evidence" value="ECO:0007669"/>
    <property type="project" value="TreeGrafter"/>
</dbReference>
<evidence type="ECO:0000313" key="10">
    <source>
        <dbReference type="EMBL" id="ADU49942.1"/>
    </source>
</evidence>
<keyword evidence="6" id="KW-0378">Hydrolase</keyword>
<keyword evidence="10" id="KW-0255">Endonuclease</keyword>
<dbReference type="PANTHER" id="PTHR15822:SF4">
    <property type="entry name" value="TYROSYL-DNA PHOSPHODIESTERASE 2"/>
    <property type="match status" value="1"/>
</dbReference>
<sequence>MHHPWRFRAVLAATVGAVLAVPLLVAPSQAADGPAGPAAARPGKPLTAMTRNIYLGADINRPVLAAQQAAAQPGATQQSIITALAVATDATRRIVDQTSFPVRSRLLAAEIAAAEPDLVGLQEVALWRSGPFNPAAIADPSASTVDYDFLQILLDDLAALGADYDAVNVGARADVEAPAFTPTGQNRRNVRLTMHDVILKKADNSFRVTGMDDQIFDANLPVSIAGIQLDFSRGYQWVDVLAGKRKLRFVNSHFEAFSSTLALLQAQQTVAEATADDRTTVFVCDCNSDPLDSSVKENDNNVPHQAPYQLITGPGGYTDQWLEWAPAEQGWTSGLSELVNDETAAKFDHRIDMVFSHTLSGRPLGVDAGFITGNEVTDRDPTTGLWPSDHAGVVLRVRGW</sequence>
<proteinExistence type="predicted"/>
<keyword evidence="11" id="KW-1185">Reference proteome</keyword>
<reference evidence="10 11" key="1">
    <citation type="journal article" date="2010" name="Stand. Genomic Sci.">
        <title>Complete genome sequence of Intrasporangium calvum type strain (7 KIP).</title>
        <authorList>
            <person name="Del Rio T.G."/>
            <person name="Chertkov O."/>
            <person name="Yasawong M."/>
            <person name="Lucas S."/>
            <person name="Deshpande S."/>
            <person name="Cheng J.F."/>
            <person name="Detter C."/>
            <person name="Tapia R."/>
            <person name="Han C."/>
            <person name="Goodwin L."/>
            <person name="Pitluck S."/>
            <person name="Liolios K."/>
            <person name="Ivanova N."/>
            <person name="Mavromatis K."/>
            <person name="Pati A."/>
            <person name="Chen A."/>
            <person name="Palaniappan K."/>
            <person name="Land M."/>
            <person name="Hauser L."/>
            <person name="Chang Y.J."/>
            <person name="Jeffries C.D."/>
            <person name="Rohde M."/>
            <person name="Pukall R."/>
            <person name="Sikorski J."/>
            <person name="Goker M."/>
            <person name="Woyke T."/>
            <person name="Bristow J."/>
            <person name="Eisen J.A."/>
            <person name="Markowitz V."/>
            <person name="Hugenholtz P."/>
            <person name="Kyrpides N.C."/>
            <person name="Klenk H.P."/>
            <person name="Lapidus A."/>
        </authorList>
    </citation>
    <scope>NUCLEOTIDE SEQUENCE [LARGE SCALE GENOMIC DNA]</scope>
    <source>
        <strain evidence="11">ATCC 23552 / DSM 43043 / JCM 3097 / NBRC 12989 / 7 KIP</strain>
    </source>
</reference>
<keyword evidence="5" id="KW-0227">DNA damage</keyword>
<dbReference type="GO" id="GO:0004519">
    <property type="term" value="F:endonuclease activity"/>
    <property type="evidence" value="ECO:0007669"/>
    <property type="project" value="UniProtKB-KW"/>
</dbReference>